<evidence type="ECO:0000256" key="2">
    <source>
        <dbReference type="ARBA" id="ARBA00022491"/>
    </source>
</evidence>
<dbReference type="PROSITE" id="PS51754">
    <property type="entry name" value="OVATE"/>
    <property type="match status" value="1"/>
</dbReference>
<dbReference type="PANTHER" id="PTHR34042:SF1">
    <property type="entry name" value="TRANSCRIPTION REPRESSOR OFP17"/>
    <property type="match status" value="1"/>
</dbReference>
<evidence type="ECO:0000256" key="5">
    <source>
        <dbReference type="ARBA" id="ARBA00023242"/>
    </source>
</evidence>
<keyword evidence="2" id="KW-0678">Repressor</keyword>
<dbReference type="EMBL" id="CP039351">
    <property type="protein sequence ID" value="QCE01062.1"/>
    <property type="molecule type" value="Genomic_DNA"/>
</dbReference>
<dbReference type="OrthoDB" id="1871608at2759"/>
<dbReference type="InterPro" id="IPR044686">
    <property type="entry name" value="OFP17"/>
</dbReference>
<keyword evidence="4" id="KW-0804">Transcription</keyword>
<proteinExistence type="predicted"/>
<evidence type="ECO:0000313" key="8">
    <source>
        <dbReference type="Proteomes" id="UP000501690"/>
    </source>
</evidence>
<dbReference type="Gramene" id="Vigun08g134000.1.v1.2">
    <property type="protein sequence ID" value="Vigun08g134000.1.v1.2.CDS.1"/>
    <property type="gene ID" value="Vigun08g134000.v1.2"/>
</dbReference>
<keyword evidence="8" id="KW-1185">Reference proteome</keyword>
<evidence type="ECO:0000259" key="6">
    <source>
        <dbReference type="PROSITE" id="PS51754"/>
    </source>
</evidence>
<sequence length="181" mass="20656">MKGKALGVFKSKLLNPCKRLLFFFRLKPKKLVFIRALKFRAHKSSFPKASPKRPTMSSLLQSVFRSPKKSKHTDTVQGLRSPSNVHETPLFPSPLTPVCAVEKSEEGSRQEVEDACKSFENYLVEMIVEEGKTRDLMDVEELLYCWKNLKCPVYIDLVSRFYGELCKDLFSPDTGDSNSSQ</sequence>
<protein>
    <submittedName>
        <fullName evidence="7">Ovate protein family</fullName>
    </submittedName>
</protein>
<accession>A0A4D6MKC6</accession>
<reference evidence="7 8" key="1">
    <citation type="submission" date="2019-04" db="EMBL/GenBank/DDBJ databases">
        <title>An improved genome assembly and genetic linkage map for asparagus bean, Vigna unguiculata ssp. sesquipedialis.</title>
        <authorList>
            <person name="Xia Q."/>
            <person name="Zhang R."/>
            <person name="Dong Y."/>
        </authorList>
    </citation>
    <scope>NUCLEOTIDE SEQUENCE [LARGE SCALE GENOMIC DNA]</scope>
    <source>
        <tissue evidence="7">Leaf</tissue>
    </source>
</reference>
<comment type="subcellular location">
    <subcellularLocation>
        <location evidence="1">Nucleus</location>
    </subcellularLocation>
</comment>
<feature type="domain" description="OVATE" evidence="6">
    <location>
        <begin position="108"/>
        <end position="168"/>
    </location>
</feature>
<organism evidence="7 8">
    <name type="scientific">Vigna unguiculata</name>
    <name type="common">Cowpea</name>
    <dbReference type="NCBI Taxonomy" id="3917"/>
    <lineage>
        <taxon>Eukaryota</taxon>
        <taxon>Viridiplantae</taxon>
        <taxon>Streptophyta</taxon>
        <taxon>Embryophyta</taxon>
        <taxon>Tracheophyta</taxon>
        <taxon>Spermatophyta</taxon>
        <taxon>Magnoliopsida</taxon>
        <taxon>eudicotyledons</taxon>
        <taxon>Gunneridae</taxon>
        <taxon>Pentapetalae</taxon>
        <taxon>rosids</taxon>
        <taxon>fabids</taxon>
        <taxon>Fabales</taxon>
        <taxon>Fabaceae</taxon>
        <taxon>Papilionoideae</taxon>
        <taxon>50 kb inversion clade</taxon>
        <taxon>NPAAA clade</taxon>
        <taxon>indigoferoid/millettioid clade</taxon>
        <taxon>Phaseoleae</taxon>
        <taxon>Vigna</taxon>
    </lineage>
</organism>
<keyword evidence="5" id="KW-0539">Nucleus</keyword>
<dbReference type="InterPro" id="IPR006458">
    <property type="entry name" value="Ovate_C"/>
</dbReference>
<evidence type="ECO:0000313" key="7">
    <source>
        <dbReference type="EMBL" id="QCE01062.1"/>
    </source>
</evidence>
<name>A0A4D6MKC6_VIGUN</name>
<evidence type="ECO:0000256" key="3">
    <source>
        <dbReference type="ARBA" id="ARBA00023015"/>
    </source>
</evidence>
<gene>
    <name evidence="7" type="ORF">DEO72_LG7g2354</name>
</gene>
<dbReference type="PANTHER" id="PTHR34042">
    <property type="entry name" value="TRANSCRIPTION REPRESSOR OFP17"/>
    <property type="match status" value="1"/>
</dbReference>
<dbReference type="AlphaFoldDB" id="A0A4D6MKC6"/>
<dbReference type="Proteomes" id="UP000501690">
    <property type="component" value="Linkage Group LG7"/>
</dbReference>
<dbReference type="GO" id="GO:0005634">
    <property type="term" value="C:nucleus"/>
    <property type="evidence" value="ECO:0007669"/>
    <property type="project" value="UniProtKB-SubCell"/>
</dbReference>
<evidence type="ECO:0000256" key="4">
    <source>
        <dbReference type="ARBA" id="ARBA00023163"/>
    </source>
</evidence>
<dbReference type="GO" id="GO:0045892">
    <property type="term" value="P:negative regulation of DNA-templated transcription"/>
    <property type="evidence" value="ECO:0007669"/>
    <property type="project" value="InterPro"/>
</dbReference>
<keyword evidence="3" id="KW-0805">Transcription regulation</keyword>
<evidence type="ECO:0000256" key="1">
    <source>
        <dbReference type="ARBA" id="ARBA00004123"/>
    </source>
</evidence>